<dbReference type="GO" id="GO:0015250">
    <property type="term" value="F:water channel activity"/>
    <property type="evidence" value="ECO:0007669"/>
    <property type="project" value="TreeGrafter"/>
</dbReference>
<feature type="transmembrane region" description="Helical" evidence="12">
    <location>
        <begin position="357"/>
        <end position="378"/>
    </location>
</feature>
<dbReference type="GO" id="GO:0015204">
    <property type="term" value="F:urea transmembrane transporter activity"/>
    <property type="evidence" value="ECO:0007669"/>
    <property type="project" value="TreeGrafter"/>
</dbReference>
<feature type="transmembrane region" description="Helical" evidence="12">
    <location>
        <begin position="409"/>
        <end position="427"/>
    </location>
</feature>
<keyword evidence="6 12" id="KW-0472">Membrane</keyword>
<dbReference type="PROSITE" id="PS00221">
    <property type="entry name" value="MIP"/>
    <property type="match status" value="1"/>
</dbReference>
<evidence type="ECO:0000256" key="8">
    <source>
        <dbReference type="ARBA" id="ARBA00034651"/>
    </source>
</evidence>
<dbReference type="AlphaFoldDB" id="A0A553MUW5"/>
<evidence type="ECO:0000256" key="7">
    <source>
        <dbReference type="ARBA" id="ARBA00033993"/>
    </source>
</evidence>
<dbReference type="Proteomes" id="UP000316079">
    <property type="component" value="Unassembled WGS sequence"/>
</dbReference>
<evidence type="ECO:0000256" key="6">
    <source>
        <dbReference type="ARBA" id="ARBA00023136"/>
    </source>
</evidence>
<evidence type="ECO:0000256" key="11">
    <source>
        <dbReference type="SAM" id="MobiDB-lite"/>
    </source>
</evidence>
<dbReference type="EMBL" id="SRMA01027249">
    <property type="protein sequence ID" value="TRY56947.1"/>
    <property type="molecule type" value="Genomic_DNA"/>
</dbReference>
<dbReference type="PANTHER" id="PTHR43829:SF28">
    <property type="entry name" value="AQUAPORIN-9A"/>
    <property type="match status" value="1"/>
</dbReference>
<evidence type="ECO:0000256" key="9">
    <source>
        <dbReference type="ARBA" id="ARBA00049405"/>
    </source>
</evidence>
<evidence type="ECO:0000256" key="10">
    <source>
        <dbReference type="SAM" id="Coils"/>
    </source>
</evidence>
<comment type="subcellular location">
    <subcellularLocation>
        <location evidence="1">Membrane</location>
        <topology evidence="1">Multi-pass membrane protein</topology>
    </subcellularLocation>
</comment>
<dbReference type="GO" id="GO:0016323">
    <property type="term" value="C:basolateral plasma membrane"/>
    <property type="evidence" value="ECO:0007669"/>
    <property type="project" value="TreeGrafter"/>
</dbReference>
<evidence type="ECO:0000256" key="12">
    <source>
        <dbReference type="SAM" id="Phobius"/>
    </source>
</evidence>
<feature type="compositionally biased region" description="Basic and acidic residues" evidence="11">
    <location>
        <begin position="540"/>
        <end position="552"/>
    </location>
</feature>
<feature type="transmembrane region" description="Helical" evidence="12">
    <location>
        <begin position="439"/>
        <end position="460"/>
    </location>
</feature>
<keyword evidence="5 12" id="KW-1133">Transmembrane helix</keyword>
<evidence type="ECO:0000256" key="4">
    <source>
        <dbReference type="ARBA" id="ARBA00022692"/>
    </source>
</evidence>
<dbReference type="GO" id="GO:0015254">
    <property type="term" value="F:glycerol channel activity"/>
    <property type="evidence" value="ECO:0007669"/>
    <property type="project" value="TreeGrafter"/>
</dbReference>
<protein>
    <submittedName>
        <fullName evidence="13">Uncharacterized protein</fullName>
    </submittedName>
</protein>
<comment type="caution">
    <text evidence="13">The sequence shown here is derived from an EMBL/GenBank/DDBJ whole genome shotgun (WGS) entry which is preliminary data.</text>
</comment>
<comment type="catalytic activity">
    <reaction evidence="9">
        <text>glycerol(in) = glycerol(out)</text>
        <dbReference type="Rhea" id="RHEA:29675"/>
        <dbReference type="ChEBI" id="CHEBI:17754"/>
    </reaction>
</comment>
<dbReference type="InterPro" id="IPR050363">
    <property type="entry name" value="MIP/Aquaporin"/>
</dbReference>
<dbReference type="InterPro" id="IPR023271">
    <property type="entry name" value="Aquaporin-like"/>
</dbReference>
<dbReference type="STRING" id="623744.A0A553MUW5"/>
<keyword evidence="3" id="KW-0813">Transport</keyword>
<evidence type="ECO:0000256" key="5">
    <source>
        <dbReference type="ARBA" id="ARBA00022989"/>
    </source>
</evidence>
<feature type="compositionally biased region" description="Acidic residues" evidence="11">
    <location>
        <begin position="525"/>
        <end position="539"/>
    </location>
</feature>
<dbReference type="Pfam" id="PF00230">
    <property type="entry name" value="MIP"/>
    <property type="match status" value="1"/>
</dbReference>
<comment type="similarity">
    <text evidence="2">Belongs to the MIP/aquaporin (TC 1.A.8) family.</text>
</comment>
<evidence type="ECO:0000313" key="13">
    <source>
        <dbReference type="EMBL" id="TRY56947.1"/>
    </source>
</evidence>
<name>A0A553MUW5_9TELE</name>
<dbReference type="PRINTS" id="PR00783">
    <property type="entry name" value="MINTRINSICP"/>
</dbReference>
<reference evidence="13 14" key="1">
    <citation type="journal article" date="2019" name="Sci. Data">
        <title>Hybrid genome assembly and annotation of Danionella translucida.</title>
        <authorList>
            <person name="Kadobianskyi M."/>
            <person name="Schulze L."/>
            <person name="Schuelke M."/>
            <person name="Judkewitz B."/>
        </authorList>
    </citation>
    <scope>NUCLEOTIDE SEQUENCE [LARGE SCALE GENOMIC DNA]</scope>
    <source>
        <strain evidence="13 14">Bolton</strain>
    </source>
</reference>
<dbReference type="InterPro" id="IPR022357">
    <property type="entry name" value="MIP_CS"/>
</dbReference>
<dbReference type="PANTHER" id="PTHR43829">
    <property type="entry name" value="AQUAPORIN OR AQUAGLYCEROPORIN RELATED"/>
    <property type="match status" value="1"/>
</dbReference>
<evidence type="ECO:0000256" key="2">
    <source>
        <dbReference type="ARBA" id="ARBA00006175"/>
    </source>
</evidence>
<keyword evidence="4 12" id="KW-0812">Transmembrane</keyword>
<accession>A0A553MUW5</accession>
<keyword evidence="14" id="KW-1185">Reference proteome</keyword>
<feature type="region of interest" description="Disordered" evidence="11">
    <location>
        <begin position="521"/>
        <end position="552"/>
    </location>
</feature>
<dbReference type="InterPro" id="IPR000425">
    <property type="entry name" value="MIP"/>
</dbReference>
<sequence>MDLLGAPWSLRSVCSAVLVKRVLIPESGSKSNRQSVETLPFTHITHSQTQSCHKECGRSRTHNRPGTEFTREKPPRAEQVTPDLLRGPMEHVSQPEEDEDDLELKIMHEEEKKKLKEATEEAKKSVCVLGLKVQQVMELHHWSQNRVSDLQKHKAELHTLMELRECELQRSVLEERNNAHTLIESLQRGRQQLLEEQSSKRRLEHTLTEIKVQHEEEQSNLKDHRDQLSLRVRSLKHQLDEAEDEIQRLEREQKIWRTLLIPQILCGSGDDGTALLDPTEDFQRVSGRAAGDLPTCVAQTVLSRNTLGEPLTIHLGFTTGLMMGVFAAGGVSGGHLNPAVSLAMVILGKLKVWKFPVYVFAQMLGAFAGAAAVFGLYYDAFMEFSSGVLSVTGINATGHIFCSYPARHLTVVGTGVLVVCVLAILDAHNIGAPRGLEPVAIGLALLGISVSMGLNCGYPINPARDLGPRLFTAAAGWGLEVFSTGDYWWWIPVAGPLVGGVVGAVIYFLLIELHHPIQSENLQEVPEEEEEEEEEEEDDSSLKDKYEMINMS</sequence>
<proteinExistence type="inferred from homology"/>
<dbReference type="OrthoDB" id="3222at2759"/>
<comment type="catalytic activity">
    <reaction evidence="7">
        <text>urea(in) = urea(out)</text>
        <dbReference type="Rhea" id="RHEA:32799"/>
        <dbReference type="ChEBI" id="CHEBI:16199"/>
    </reaction>
</comment>
<gene>
    <name evidence="13" type="ORF">DNTS_023881</name>
</gene>
<dbReference type="SUPFAM" id="SSF81338">
    <property type="entry name" value="Aquaporin-like"/>
    <property type="match status" value="1"/>
</dbReference>
<organism evidence="13 14">
    <name type="scientific">Danionella cerebrum</name>
    <dbReference type="NCBI Taxonomy" id="2873325"/>
    <lineage>
        <taxon>Eukaryota</taxon>
        <taxon>Metazoa</taxon>
        <taxon>Chordata</taxon>
        <taxon>Craniata</taxon>
        <taxon>Vertebrata</taxon>
        <taxon>Euteleostomi</taxon>
        <taxon>Actinopterygii</taxon>
        <taxon>Neopterygii</taxon>
        <taxon>Teleostei</taxon>
        <taxon>Ostariophysi</taxon>
        <taxon>Cypriniformes</taxon>
        <taxon>Danionidae</taxon>
        <taxon>Danioninae</taxon>
        <taxon>Danionella</taxon>
    </lineage>
</organism>
<feature type="transmembrane region" description="Helical" evidence="12">
    <location>
        <begin position="487"/>
        <end position="510"/>
    </location>
</feature>
<dbReference type="PRINTS" id="PR02019">
    <property type="entry name" value="AQUAPORIN7"/>
</dbReference>
<feature type="coiled-coil region" evidence="10">
    <location>
        <begin position="200"/>
        <end position="259"/>
    </location>
</feature>
<evidence type="ECO:0000256" key="1">
    <source>
        <dbReference type="ARBA" id="ARBA00004141"/>
    </source>
</evidence>
<comment type="catalytic activity">
    <reaction evidence="8">
        <text>H2O(in) = H2O(out)</text>
        <dbReference type="Rhea" id="RHEA:29667"/>
        <dbReference type="ChEBI" id="CHEBI:15377"/>
    </reaction>
</comment>
<keyword evidence="10" id="KW-0175">Coiled coil</keyword>
<evidence type="ECO:0000256" key="3">
    <source>
        <dbReference type="ARBA" id="ARBA00022448"/>
    </source>
</evidence>
<dbReference type="Gene3D" id="1.20.1080.10">
    <property type="entry name" value="Glycerol uptake facilitator protein"/>
    <property type="match status" value="1"/>
</dbReference>
<feature type="region of interest" description="Disordered" evidence="11">
    <location>
        <begin position="53"/>
        <end position="79"/>
    </location>
</feature>
<evidence type="ECO:0000313" key="14">
    <source>
        <dbReference type="Proteomes" id="UP000316079"/>
    </source>
</evidence>